<gene>
    <name evidence="1" type="ORF">A2729_04210</name>
</gene>
<reference evidence="1 2" key="1">
    <citation type="journal article" date="2016" name="Nat. Commun.">
        <title>Thousands of microbial genomes shed light on interconnected biogeochemical processes in an aquifer system.</title>
        <authorList>
            <person name="Anantharaman K."/>
            <person name="Brown C.T."/>
            <person name="Hug L.A."/>
            <person name="Sharon I."/>
            <person name="Castelle C.J."/>
            <person name="Probst A.J."/>
            <person name="Thomas B.C."/>
            <person name="Singh A."/>
            <person name="Wilkins M.J."/>
            <person name="Karaoz U."/>
            <person name="Brodie E.L."/>
            <person name="Williams K.H."/>
            <person name="Hubbard S.S."/>
            <person name="Banfield J.F."/>
        </authorList>
    </citation>
    <scope>NUCLEOTIDE SEQUENCE [LARGE SCALE GENOMIC DNA]</scope>
</reference>
<dbReference type="InterPro" id="IPR027443">
    <property type="entry name" value="IPNS-like_sf"/>
</dbReference>
<proteinExistence type="predicted"/>
<evidence type="ECO:0000313" key="2">
    <source>
        <dbReference type="Proteomes" id="UP000178930"/>
    </source>
</evidence>
<organism evidence="1 2">
    <name type="scientific">Candidatus Buchananbacteria bacterium RIFCSPHIGHO2_01_FULL_39_14</name>
    <dbReference type="NCBI Taxonomy" id="1797532"/>
    <lineage>
        <taxon>Bacteria</taxon>
        <taxon>Candidatus Buchananiibacteriota</taxon>
    </lineage>
</organism>
<dbReference type="EMBL" id="MHIB01000018">
    <property type="protein sequence ID" value="OGY44276.1"/>
    <property type="molecule type" value="Genomic_DNA"/>
</dbReference>
<dbReference type="SUPFAM" id="SSF51197">
    <property type="entry name" value="Clavaminate synthase-like"/>
    <property type="match status" value="1"/>
</dbReference>
<evidence type="ECO:0008006" key="3">
    <source>
        <dbReference type="Google" id="ProtNLM"/>
    </source>
</evidence>
<dbReference type="Gene3D" id="2.60.120.330">
    <property type="entry name" value="B-lactam Antibiotic, Isopenicillin N Synthase, Chain"/>
    <property type="match status" value="1"/>
</dbReference>
<dbReference type="Proteomes" id="UP000178930">
    <property type="component" value="Unassembled WGS sequence"/>
</dbReference>
<evidence type="ECO:0000313" key="1">
    <source>
        <dbReference type="EMBL" id="OGY44276.1"/>
    </source>
</evidence>
<name>A0A1G1XXF8_9BACT</name>
<dbReference type="AlphaFoldDB" id="A0A1G1XXF8"/>
<sequence length="267" mass="30726">MVNLNYSQIKSQMMAQRYASVHFPLSSVELAMAVDDFLAFTDISDTLKHQFTSIKINPDDRGSDVGYMKRQQIKGALDEKEIFHYNEYFPHLFANNPALENPIVDSFLSSAQKVYLSAKACMEEIICEFEPHFPGVYTSFFPQGQLPHLYLRFLKYSTQREDTFLAKGHYDRGACTLALAESGPGLRIGSTPLDLREVEHQDQTAFFFAGTQFAEIITQEFAAAWHDVVQKSEYKLNHMTARWAMVFFADQYNGRITTFEENHRPRE</sequence>
<comment type="caution">
    <text evidence="1">The sequence shown here is derived from an EMBL/GenBank/DDBJ whole genome shotgun (WGS) entry which is preliminary data.</text>
</comment>
<protein>
    <recommendedName>
        <fullName evidence="3">Fe2OG dioxygenase domain-containing protein</fullName>
    </recommendedName>
</protein>
<accession>A0A1G1XXF8</accession>